<dbReference type="PANTHER" id="PTHR43399">
    <property type="entry name" value="SUBTILISIN-RELATED"/>
    <property type="match status" value="1"/>
</dbReference>
<keyword evidence="4 6" id="KW-0720">Serine protease</keyword>
<evidence type="ECO:0000256" key="6">
    <source>
        <dbReference type="PROSITE-ProRule" id="PRU01240"/>
    </source>
</evidence>
<keyword evidence="10" id="KW-1185">Reference proteome</keyword>
<keyword evidence="2 6" id="KW-0645">Protease</keyword>
<dbReference type="InterPro" id="IPR023828">
    <property type="entry name" value="Peptidase_S8_Ser-AS"/>
</dbReference>
<dbReference type="Gene3D" id="3.40.50.200">
    <property type="entry name" value="Peptidase S8/S53 domain"/>
    <property type="match status" value="2"/>
</dbReference>
<dbReference type="PANTHER" id="PTHR43399:SF4">
    <property type="entry name" value="CELL WALL-ASSOCIATED PROTEASE"/>
    <property type="match status" value="1"/>
</dbReference>
<evidence type="ECO:0000256" key="2">
    <source>
        <dbReference type="ARBA" id="ARBA00022670"/>
    </source>
</evidence>
<dbReference type="InterPro" id="IPR000209">
    <property type="entry name" value="Peptidase_S8/S53_dom"/>
</dbReference>
<feature type="chain" id="PRO_5020386028" evidence="7">
    <location>
        <begin position="22"/>
        <end position="565"/>
    </location>
</feature>
<dbReference type="InterPro" id="IPR015500">
    <property type="entry name" value="Peptidase_S8_subtilisin-rel"/>
</dbReference>
<dbReference type="PROSITE" id="PS00137">
    <property type="entry name" value="SUBTILASE_HIS"/>
    <property type="match status" value="1"/>
</dbReference>
<feature type="active site" description="Charge relay system" evidence="5">
    <location>
        <position position="227"/>
    </location>
</feature>
<dbReference type="PROSITE" id="PS51892">
    <property type="entry name" value="SUBTILASE"/>
    <property type="match status" value="1"/>
</dbReference>
<keyword evidence="3 6" id="KW-0378">Hydrolase</keyword>
<dbReference type="CDD" id="cd07483">
    <property type="entry name" value="Peptidases_S8_Subtilisin_Novo-like"/>
    <property type="match status" value="1"/>
</dbReference>
<evidence type="ECO:0000256" key="5">
    <source>
        <dbReference type="PIRSR" id="PIRSR615500-1"/>
    </source>
</evidence>
<dbReference type="InterPro" id="IPR051048">
    <property type="entry name" value="Peptidase_S8/S53_subtilisin"/>
</dbReference>
<name>A0A4R3KQ61_9SPHI</name>
<dbReference type="InterPro" id="IPR022398">
    <property type="entry name" value="Peptidase_S8_His-AS"/>
</dbReference>
<dbReference type="InterPro" id="IPR036852">
    <property type="entry name" value="Peptidase_S8/S53_dom_sf"/>
</dbReference>
<dbReference type="AlphaFoldDB" id="A0A4R3KQ61"/>
<organism evidence="9 10">
    <name type="scientific">Anseongella ginsenosidimutans</name>
    <dbReference type="NCBI Taxonomy" id="496056"/>
    <lineage>
        <taxon>Bacteria</taxon>
        <taxon>Pseudomonadati</taxon>
        <taxon>Bacteroidota</taxon>
        <taxon>Sphingobacteriia</taxon>
        <taxon>Sphingobacteriales</taxon>
        <taxon>Sphingobacteriaceae</taxon>
        <taxon>Anseongella</taxon>
    </lineage>
</organism>
<evidence type="ECO:0000256" key="7">
    <source>
        <dbReference type="SAM" id="SignalP"/>
    </source>
</evidence>
<proteinExistence type="inferred from homology"/>
<evidence type="ECO:0000256" key="1">
    <source>
        <dbReference type="ARBA" id="ARBA00011073"/>
    </source>
</evidence>
<feature type="active site" description="Charge relay system" evidence="5 6">
    <location>
        <position position="459"/>
    </location>
</feature>
<dbReference type="GO" id="GO:0006508">
    <property type="term" value="P:proteolysis"/>
    <property type="evidence" value="ECO:0007669"/>
    <property type="project" value="UniProtKB-KW"/>
</dbReference>
<dbReference type="SUPFAM" id="SSF52743">
    <property type="entry name" value="Subtilisin-like"/>
    <property type="match status" value="1"/>
</dbReference>
<dbReference type="PRINTS" id="PR00723">
    <property type="entry name" value="SUBTILISIN"/>
</dbReference>
<dbReference type="RefSeq" id="WP_132129776.1">
    <property type="nucleotide sequence ID" value="NZ_CP042432.1"/>
</dbReference>
<feature type="domain" description="Peptidase S8/S53" evidence="8">
    <location>
        <begin position="258"/>
        <end position="492"/>
    </location>
</feature>
<feature type="signal peptide" evidence="7">
    <location>
        <begin position="1"/>
        <end position="21"/>
    </location>
</feature>
<dbReference type="EMBL" id="SMAD01000008">
    <property type="protein sequence ID" value="TCS86375.1"/>
    <property type="molecule type" value="Genomic_DNA"/>
</dbReference>
<feature type="active site" description="Charge relay system" evidence="6">
    <location>
        <position position="72"/>
    </location>
</feature>
<protein>
    <submittedName>
        <fullName evidence="9">Subtilase family protein</fullName>
    </submittedName>
</protein>
<keyword evidence="7" id="KW-0732">Signal</keyword>
<gene>
    <name evidence="9" type="ORF">EDD80_108168</name>
</gene>
<evidence type="ECO:0000313" key="10">
    <source>
        <dbReference type="Proteomes" id="UP000295807"/>
    </source>
</evidence>
<dbReference type="OrthoDB" id="9798386at2"/>
<dbReference type="Proteomes" id="UP000295807">
    <property type="component" value="Unassembled WGS sequence"/>
</dbReference>
<dbReference type="InterPro" id="IPR034080">
    <property type="entry name" value="Protease_P7-like_dom"/>
</dbReference>
<comment type="similarity">
    <text evidence="1 6">Belongs to the peptidase S8 family.</text>
</comment>
<accession>A0A4R3KQ61</accession>
<reference evidence="9 10" key="1">
    <citation type="submission" date="2019-03" db="EMBL/GenBank/DDBJ databases">
        <title>Genomic Encyclopedia of Type Strains, Phase IV (KMG-IV): sequencing the most valuable type-strain genomes for metagenomic binning, comparative biology and taxonomic classification.</title>
        <authorList>
            <person name="Goeker M."/>
        </authorList>
    </citation>
    <scope>NUCLEOTIDE SEQUENCE [LARGE SCALE GENOMIC DNA]</scope>
    <source>
        <strain evidence="9 10">DSM 21100</strain>
    </source>
</reference>
<sequence>MKRNFKWVFTLTAACAFSAVAAAQELPEKKAPENWFNLDPEADNVPGVSTEKAYTELLANMEPDTVIVAVIDGGVEVDHEDLLGRIWVNPEERKGNEKDDDKNGYTDDIYGWDFIGGKNGTDVNQDNLEVTRLVREMAPTYEGADTSNFNAEQKAAYRKYVSMKEIVNTELSEAKDGFENYNSFYQVLEAFAEKIGKEEITREDLQNYQPVGEYDETVKSVVLQNLDETGLSFKDFMANVKEGVEYFGGKVKYHYNVDFDPRYIVQDNYNDPRQRYYGNNEVEGPDARHGTHVAGIIAASRTNNKGIKGVAGPVKIMAIRTVPDGDERDKDVANAIRYAAENGAKVINMSFGKAYSPEKEVVDEAVKFALSKDVLLVHAAGNDGSNVDAKPNYPSPYFQDSSEKAGAWIEVGASTWMGGEKLAAEFSNYGAERVDLFAPGYRIRSTVPGSSYEELDGTSMASPVVAGVAALVRAYYPELSAVQVKQALVSSVTPVDWEVIKPGTENELVKMTDLCISGGIVNAYKALQTAGQMAAQAPAEEVEKEAPKKKGGIGEFFRRLFGKKE</sequence>
<evidence type="ECO:0000259" key="8">
    <source>
        <dbReference type="Pfam" id="PF00082"/>
    </source>
</evidence>
<dbReference type="GO" id="GO:0004252">
    <property type="term" value="F:serine-type endopeptidase activity"/>
    <property type="evidence" value="ECO:0007669"/>
    <property type="project" value="UniProtKB-UniRule"/>
</dbReference>
<comment type="caution">
    <text evidence="9">The sequence shown here is derived from an EMBL/GenBank/DDBJ whole genome shotgun (WGS) entry which is preliminary data.</text>
</comment>
<evidence type="ECO:0000313" key="9">
    <source>
        <dbReference type="EMBL" id="TCS86375.1"/>
    </source>
</evidence>
<dbReference type="Pfam" id="PF00082">
    <property type="entry name" value="Peptidase_S8"/>
    <property type="match status" value="1"/>
</dbReference>
<evidence type="ECO:0000256" key="4">
    <source>
        <dbReference type="ARBA" id="ARBA00022825"/>
    </source>
</evidence>
<feature type="active site" description="Charge relay system" evidence="5 6">
    <location>
        <position position="289"/>
    </location>
</feature>
<evidence type="ECO:0000256" key="3">
    <source>
        <dbReference type="ARBA" id="ARBA00022801"/>
    </source>
</evidence>
<dbReference type="PROSITE" id="PS00138">
    <property type="entry name" value="SUBTILASE_SER"/>
    <property type="match status" value="1"/>
</dbReference>